<evidence type="ECO:0000256" key="7">
    <source>
        <dbReference type="SAM" id="MobiDB-lite"/>
    </source>
</evidence>
<sequence>MKRLATAPGGRRAKWFFLAAWLIIAMALGPLAGKVADVEDNGANAYLPGNAEAALVNDRLEEFRTDEVIPAVIVYVRDSGITTADRAKAEADRKELAPLVPGGAIEAAAPSKDGKALLLTVPAPYSDEFSDTVNKARDVAGQDVPADLGVKVAGPAGALQDTINVFDELDGTLLLGSAIVVALLLLLIYRSPVLWLVPLISVGFAAVLSQVVTYAGGKFAGLPVDSQSSGLLTVLVFGVGTDYALLLIARYREELTRDEDRHSAMQIALRRSGPAILASAGTIVIGLLCLLLADLNSSRSLGWVGAAGVLCGFLAMVTVLPALLVILGRWVFWPFVPRFGQAQPAGHSGWARVGAAVGRRPRLSWLAATVVMGALALGATGISFGLTQSEMYTTTPESVAGQRLVAAHYPGGSSAPADVIAKASSEKRVVEAVGRLEGVAEVQPAELSRDRGLVHIPVVFEDDPDSPAAERAIDRLRDTVHGIEGADALVGGATASELDTQRAVSRDSKLVIPVVLAVVLLVLIALLRALVAPLVLLATVVLSYFGALGASSLLFEHAFDWTGVDHSLPLLGFVFLVALGIDYNIFLMTRVREEVGLLGHVRGVQSGLASTGAVITSAGLVLAATFSILVSLPLVTTAELGVLVGLGVLLDTFLVRTVLVPALSLDIGKAMWWPGSLHRRLSGGDPSAPADSADSPADTARPQGEHIPR</sequence>
<dbReference type="GO" id="GO:0005886">
    <property type="term" value="C:plasma membrane"/>
    <property type="evidence" value="ECO:0007669"/>
    <property type="project" value="UniProtKB-SubCell"/>
</dbReference>
<evidence type="ECO:0000313" key="10">
    <source>
        <dbReference type="EMBL" id="AVZ76425.1"/>
    </source>
</evidence>
<evidence type="ECO:0000256" key="6">
    <source>
        <dbReference type="ARBA" id="ARBA00023136"/>
    </source>
</evidence>
<evidence type="ECO:0000256" key="2">
    <source>
        <dbReference type="ARBA" id="ARBA00010157"/>
    </source>
</evidence>
<comment type="subcellular location">
    <subcellularLocation>
        <location evidence="1">Cell membrane</location>
        <topology evidence="1">Multi-pass membrane protein</topology>
    </subcellularLocation>
</comment>
<dbReference type="KEGG" id="slk:SLUN_33670"/>
<organism evidence="10 11">
    <name type="scientific">Streptomyces lunaelactis</name>
    <dbReference type="NCBI Taxonomy" id="1535768"/>
    <lineage>
        <taxon>Bacteria</taxon>
        <taxon>Bacillati</taxon>
        <taxon>Actinomycetota</taxon>
        <taxon>Actinomycetes</taxon>
        <taxon>Kitasatosporales</taxon>
        <taxon>Streptomycetaceae</taxon>
        <taxon>Streptomyces</taxon>
    </lineage>
</organism>
<dbReference type="RefSeq" id="WP_108153712.1">
    <property type="nucleotide sequence ID" value="NZ_CP026304.1"/>
</dbReference>
<evidence type="ECO:0000256" key="1">
    <source>
        <dbReference type="ARBA" id="ARBA00004651"/>
    </source>
</evidence>
<evidence type="ECO:0000256" key="5">
    <source>
        <dbReference type="ARBA" id="ARBA00022989"/>
    </source>
</evidence>
<evidence type="ECO:0000259" key="9">
    <source>
        <dbReference type="PROSITE" id="PS50156"/>
    </source>
</evidence>
<feature type="transmembrane region" description="Helical" evidence="8">
    <location>
        <begin position="196"/>
        <end position="217"/>
    </location>
</feature>
<evidence type="ECO:0000256" key="8">
    <source>
        <dbReference type="SAM" id="Phobius"/>
    </source>
</evidence>
<feature type="domain" description="SSD" evidence="9">
    <location>
        <begin position="211"/>
        <end position="326"/>
    </location>
</feature>
<evidence type="ECO:0000256" key="3">
    <source>
        <dbReference type="ARBA" id="ARBA00022475"/>
    </source>
</evidence>
<keyword evidence="5 8" id="KW-1133">Transmembrane helix</keyword>
<dbReference type="InterPro" id="IPR000731">
    <property type="entry name" value="SSD"/>
</dbReference>
<keyword evidence="3" id="KW-1003">Cell membrane</keyword>
<keyword evidence="6 8" id="KW-0472">Membrane</keyword>
<keyword evidence="4 8" id="KW-0812">Transmembrane</keyword>
<feature type="transmembrane region" description="Helical" evidence="8">
    <location>
        <begin position="534"/>
        <end position="555"/>
    </location>
</feature>
<dbReference type="PANTHER" id="PTHR33406:SF6">
    <property type="entry name" value="MEMBRANE PROTEIN YDGH-RELATED"/>
    <property type="match status" value="1"/>
</dbReference>
<dbReference type="AlphaFoldDB" id="A0A2R4TBB6"/>
<dbReference type="PROSITE" id="PS50156">
    <property type="entry name" value="SSD"/>
    <property type="match status" value="1"/>
</dbReference>
<feature type="transmembrane region" description="Helical" evidence="8">
    <location>
        <begin position="640"/>
        <end position="663"/>
    </location>
</feature>
<feature type="transmembrane region" description="Helical" evidence="8">
    <location>
        <begin position="567"/>
        <end position="587"/>
    </location>
</feature>
<name>A0A2R4TBB6_9ACTN</name>
<feature type="region of interest" description="Disordered" evidence="7">
    <location>
        <begin position="682"/>
        <end position="709"/>
    </location>
</feature>
<dbReference type="InterPro" id="IPR050545">
    <property type="entry name" value="Mycobact_MmpL"/>
</dbReference>
<evidence type="ECO:0000256" key="4">
    <source>
        <dbReference type="ARBA" id="ARBA00022692"/>
    </source>
</evidence>
<protein>
    <recommendedName>
        <fullName evidence="9">SSD domain-containing protein</fullName>
    </recommendedName>
</protein>
<dbReference type="InterPro" id="IPR004869">
    <property type="entry name" value="MMPL_dom"/>
</dbReference>
<proteinExistence type="inferred from homology"/>
<feature type="transmembrane region" description="Helical" evidence="8">
    <location>
        <begin position="305"/>
        <end position="332"/>
    </location>
</feature>
<feature type="compositionally biased region" description="Low complexity" evidence="7">
    <location>
        <begin position="683"/>
        <end position="698"/>
    </location>
</feature>
<dbReference type="EMBL" id="CP026304">
    <property type="protein sequence ID" value="AVZ76425.1"/>
    <property type="molecule type" value="Genomic_DNA"/>
</dbReference>
<evidence type="ECO:0000313" key="11">
    <source>
        <dbReference type="Proteomes" id="UP000244201"/>
    </source>
</evidence>
<dbReference type="Pfam" id="PF03176">
    <property type="entry name" value="MMPL"/>
    <property type="match status" value="2"/>
</dbReference>
<dbReference type="Gene3D" id="1.20.1640.10">
    <property type="entry name" value="Multidrug efflux transporter AcrB transmembrane domain"/>
    <property type="match status" value="2"/>
</dbReference>
<dbReference type="GeneID" id="55660201"/>
<gene>
    <name evidence="10" type="ORF">SLUN_33670</name>
</gene>
<keyword evidence="11" id="KW-1185">Reference proteome</keyword>
<feature type="transmembrane region" description="Helical" evidence="8">
    <location>
        <begin position="171"/>
        <end position="189"/>
    </location>
</feature>
<feature type="transmembrane region" description="Helical" evidence="8">
    <location>
        <begin position="608"/>
        <end position="634"/>
    </location>
</feature>
<feature type="transmembrane region" description="Helical" evidence="8">
    <location>
        <begin position="272"/>
        <end position="293"/>
    </location>
</feature>
<dbReference type="Proteomes" id="UP000244201">
    <property type="component" value="Chromosome"/>
</dbReference>
<dbReference type="PANTHER" id="PTHR33406">
    <property type="entry name" value="MEMBRANE PROTEIN MJ1562-RELATED"/>
    <property type="match status" value="1"/>
</dbReference>
<dbReference type="SUPFAM" id="SSF82866">
    <property type="entry name" value="Multidrug efflux transporter AcrB transmembrane domain"/>
    <property type="match status" value="2"/>
</dbReference>
<dbReference type="OrthoDB" id="2365435at2"/>
<feature type="transmembrane region" description="Helical" evidence="8">
    <location>
        <begin position="229"/>
        <end position="251"/>
    </location>
</feature>
<comment type="similarity">
    <text evidence="2">Belongs to the resistance-nodulation-cell division (RND) (TC 2.A.6) family. MmpL subfamily.</text>
</comment>
<reference evidence="10 11" key="1">
    <citation type="submission" date="2018-01" db="EMBL/GenBank/DDBJ databases">
        <title>Complete genome sequence of Streptomyces lunaelactis MM109T, a Ferroverdin A producer isolated from cave moonmilk deposits.</title>
        <authorList>
            <person name="Naome A."/>
            <person name="Martinet L."/>
            <person name="Maciejewska M."/>
            <person name="Anderssen S."/>
            <person name="Adam D."/>
            <person name="Tenconi E."/>
            <person name="Deflandre B."/>
            <person name="Arguelles-Arias A."/>
            <person name="Calusinska M."/>
            <person name="Copieters W."/>
            <person name="Karim L."/>
            <person name="Hanikenne M."/>
            <person name="Baurain D."/>
            <person name="van Wezel G."/>
            <person name="Smargiasso N."/>
            <person name="de Pauw E."/>
            <person name="Delfosse P."/>
            <person name="Rigali S."/>
        </authorList>
    </citation>
    <scope>NUCLEOTIDE SEQUENCE [LARGE SCALE GENOMIC DNA]</scope>
    <source>
        <strain evidence="10 11">MM109</strain>
    </source>
</reference>
<feature type="transmembrane region" description="Helical" evidence="8">
    <location>
        <begin position="365"/>
        <end position="386"/>
    </location>
</feature>
<accession>A0A2R4TBB6</accession>
<feature type="transmembrane region" description="Helical" evidence="8">
    <location>
        <begin position="510"/>
        <end position="527"/>
    </location>
</feature>